<accession>A0A8H5GL74</accession>
<dbReference type="OrthoDB" id="3270520at2759"/>
<name>A0A8H5GL74_9AGAR</name>
<dbReference type="AlphaFoldDB" id="A0A8H5GL74"/>
<evidence type="ECO:0000313" key="3">
    <source>
        <dbReference type="Proteomes" id="UP000559256"/>
    </source>
</evidence>
<dbReference type="Proteomes" id="UP000559256">
    <property type="component" value="Unassembled WGS sequence"/>
</dbReference>
<feature type="region of interest" description="Disordered" evidence="1">
    <location>
        <begin position="478"/>
        <end position="504"/>
    </location>
</feature>
<protein>
    <recommendedName>
        <fullName evidence="4">HAT C-terminal dimerisation domain-containing protein</fullName>
    </recommendedName>
</protein>
<keyword evidence="3" id="KW-1185">Reference proteome</keyword>
<sequence length="643" mass="72056">MYHAVITEMAAAFSKTDFTFGTYSVKTLKGQVEVLYRHLKECDEAPDQARAEANTYLSGVKRAVLPGHDVLSGRILNEEVGKAEAETRVEVNGCFGTGQSDGWKNVAKNSLITAMVNVEYKTHLLNVTDISSQLKTAETLLSIILKEIDHVQTILILKLPVVKVTDQALEVIKWFLSHSIALGLLNNEQSRINSAVVLILILPVLTCWTSHYLSMDHLLLLELPLWTKETGKGKSTVDLQLLGREDFWRNLKFLHNLLKPFAIATNATQADHCQLDTILLLLGYLYHIHNNDSHDACIHCAIHASLEKHWKKVDREVFILAVIFNPFIRQHAFKSGGPFHSTADLWHVVCRVFRQFYGRTPDTKFRKAGTGKWSYEMMDLDYFCQDAKEQLSLTDMQQNTYVNIVQIWEEHLMSSDKNDISGVNGMVVLAMRIMSMVPNSAGIEQRFSKFGAVHTKLRNCMGAQKTSRKITVLDDHIQQKHGTQPHYKRSHGQSKDAQDISAATTRAVAAPGATAQPEDDLEDAIHEELGVLDINDDENRAEEGEGDAGDTVEGLLEDEAWGEEYGPDDLMPDQPLDEEALKLENLFDYPSLSDADNQTFAFMMEFWQRGESGLHADTLCHETLTSELGGVGSIDDSDDDNSI</sequence>
<proteinExistence type="predicted"/>
<dbReference type="EMBL" id="JAACJM010000021">
    <property type="protein sequence ID" value="KAF5366821.1"/>
    <property type="molecule type" value="Genomic_DNA"/>
</dbReference>
<evidence type="ECO:0000256" key="1">
    <source>
        <dbReference type="SAM" id="MobiDB-lite"/>
    </source>
</evidence>
<reference evidence="2 3" key="1">
    <citation type="journal article" date="2020" name="ISME J.">
        <title>Uncovering the hidden diversity of litter-decomposition mechanisms in mushroom-forming fungi.</title>
        <authorList>
            <person name="Floudas D."/>
            <person name="Bentzer J."/>
            <person name="Ahren D."/>
            <person name="Johansson T."/>
            <person name="Persson P."/>
            <person name="Tunlid A."/>
        </authorList>
    </citation>
    <scope>NUCLEOTIDE SEQUENCE [LARGE SCALE GENOMIC DNA]</scope>
    <source>
        <strain evidence="2 3">CBS 291.85</strain>
    </source>
</reference>
<evidence type="ECO:0008006" key="4">
    <source>
        <dbReference type="Google" id="ProtNLM"/>
    </source>
</evidence>
<organism evidence="2 3">
    <name type="scientific">Tetrapyrgos nigripes</name>
    <dbReference type="NCBI Taxonomy" id="182062"/>
    <lineage>
        <taxon>Eukaryota</taxon>
        <taxon>Fungi</taxon>
        <taxon>Dikarya</taxon>
        <taxon>Basidiomycota</taxon>
        <taxon>Agaricomycotina</taxon>
        <taxon>Agaricomycetes</taxon>
        <taxon>Agaricomycetidae</taxon>
        <taxon>Agaricales</taxon>
        <taxon>Marasmiineae</taxon>
        <taxon>Marasmiaceae</taxon>
        <taxon>Tetrapyrgos</taxon>
    </lineage>
</organism>
<comment type="caution">
    <text evidence="2">The sequence shown here is derived from an EMBL/GenBank/DDBJ whole genome shotgun (WGS) entry which is preliminary data.</text>
</comment>
<dbReference type="SUPFAM" id="SSF53098">
    <property type="entry name" value="Ribonuclease H-like"/>
    <property type="match status" value="1"/>
</dbReference>
<dbReference type="InterPro" id="IPR012337">
    <property type="entry name" value="RNaseH-like_sf"/>
</dbReference>
<gene>
    <name evidence="2" type="ORF">D9758_006539</name>
</gene>
<evidence type="ECO:0000313" key="2">
    <source>
        <dbReference type="EMBL" id="KAF5366821.1"/>
    </source>
</evidence>